<dbReference type="FunFam" id="2.70.150.10:FF:000002">
    <property type="entry name" value="Copper-transporting ATPase 1, putative"/>
    <property type="match status" value="1"/>
</dbReference>
<feature type="compositionally biased region" description="Polar residues" evidence="16">
    <location>
        <begin position="765"/>
        <end position="784"/>
    </location>
</feature>
<evidence type="ECO:0000313" key="19">
    <source>
        <dbReference type="Proteomes" id="UP000315252"/>
    </source>
</evidence>
<keyword evidence="13" id="KW-0406">Ion transport</keyword>
<dbReference type="PROSITE" id="PS50846">
    <property type="entry name" value="HMA_2"/>
    <property type="match status" value="1"/>
</dbReference>
<keyword evidence="8 15" id="KW-0547">Nucleotide-binding</keyword>
<dbReference type="Gene3D" id="3.40.1110.10">
    <property type="entry name" value="Calcium-transporting ATPase, cytoplasmic domain N"/>
    <property type="match status" value="1"/>
</dbReference>
<dbReference type="InterPro" id="IPR036412">
    <property type="entry name" value="HAD-like_sf"/>
</dbReference>
<evidence type="ECO:0000256" key="3">
    <source>
        <dbReference type="ARBA" id="ARBA00022448"/>
    </source>
</evidence>
<keyword evidence="11" id="KW-1278">Translocase</keyword>
<comment type="subcellular location">
    <subcellularLocation>
        <location evidence="1">Cell membrane</location>
        <topology evidence="1">Multi-pass membrane protein</topology>
    </subcellularLocation>
</comment>
<evidence type="ECO:0000256" key="9">
    <source>
        <dbReference type="ARBA" id="ARBA00022840"/>
    </source>
</evidence>
<dbReference type="PANTHER" id="PTHR43520:SF5">
    <property type="entry name" value="CATION-TRANSPORTING P-TYPE ATPASE-RELATED"/>
    <property type="match status" value="1"/>
</dbReference>
<evidence type="ECO:0000256" key="2">
    <source>
        <dbReference type="ARBA" id="ARBA00006024"/>
    </source>
</evidence>
<dbReference type="EC" id="3.6.3.3" evidence="18"/>
<dbReference type="PROSITE" id="PS01047">
    <property type="entry name" value="HMA_1"/>
    <property type="match status" value="1"/>
</dbReference>
<dbReference type="GO" id="GO:0043682">
    <property type="term" value="F:P-type divalent copper transporter activity"/>
    <property type="evidence" value="ECO:0007669"/>
    <property type="project" value="TreeGrafter"/>
</dbReference>
<dbReference type="SUPFAM" id="SSF55008">
    <property type="entry name" value="HMA, heavy metal-associated domain"/>
    <property type="match status" value="1"/>
</dbReference>
<feature type="transmembrane region" description="Helical" evidence="15">
    <location>
        <begin position="703"/>
        <end position="724"/>
    </location>
</feature>
<feature type="transmembrane region" description="Helical" evidence="15">
    <location>
        <begin position="730"/>
        <end position="748"/>
    </location>
</feature>
<evidence type="ECO:0000256" key="4">
    <source>
        <dbReference type="ARBA" id="ARBA00022475"/>
    </source>
</evidence>
<evidence type="ECO:0000256" key="5">
    <source>
        <dbReference type="ARBA" id="ARBA00022553"/>
    </source>
</evidence>
<evidence type="ECO:0000256" key="8">
    <source>
        <dbReference type="ARBA" id="ARBA00022741"/>
    </source>
</evidence>
<dbReference type="PRINTS" id="PR00941">
    <property type="entry name" value="CDATPASE"/>
</dbReference>
<keyword evidence="5" id="KW-0597">Phosphoprotein</keyword>
<feature type="transmembrane region" description="Helical" evidence="15">
    <location>
        <begin position="222"/>
        <end position="240"/>
    </location>
</feature>
<comment type="similarity">
    <text evidence="2 15">Belongs to the cation transport ATPase (P-type) (TC 3.A.3) family. Type IB subfamily.</text>
</comment>
<dbReference type="SUPFAM" id="SSF56784">
    <property type="entry name" value="HAD-like"/>
    <property type="match status" value="1"/>
</dbReference>
<feature type="transmembrane region" description="Helical" evidence="15">
    <location>
        <begin position="378"/>
        <end position="397"/>
    </location>
</feature>
<keyword evidence="9 15" id="KW-0067">ATP-binding</keyword>
<dbReference type="InterPro" id="IPR017969">
    <property type="entry name" value="Heavy-metal-associated_CS"/>
</dbReference>
<dbReference type="Proteomes" id="UP000315252">
    <property type="component" value="Unassembled WGS sequence"/>
</dbReference>
<name>A0A545ST18_9PROT</name>
<feature type="transmembrane region" description="Helical" evidence="15">
    <location>
        <begin position="194"/>
        <end position="216"/>
    </location>
</feature>
<dbReference type="Gene3D" id="3.30.70.100">
    <property type="match status" value="1"/>
</dbReference>
<dbReference type="Gene3D" id="3.40.50.1000">
    <property type="entry name" value="HAD superfamily/HAD-like"/>
    <property type="match status" value="1"/>
</dbReference>
<dbReference type="Gene3D" id="2.70.150.10">
    <property type="entry name" value="Calcium-transporting ATPase, cytoplasmic transduction domain A"/>
    <property type="match status" value="1"/>
</dbReference>
<keyword evidence="18" id="KW-0378">Hydrolase</keyword>
<dbReference type="Pfam" id="PF00122">
    <property type="entry name" value="E1-E2_ATPase"/>
    <property type="match status" value="1"/>
</dbReference>
<sequence length="784" mass="82958">MSAGMDCCPPVDLAKEAERHEHEGLLATAWSFARCLEGDLYDLSLGVSNLHCPSCINQIEKGLAELPGIEQARVNLSTRRLFVRWREDTTGLAEIVSKVDGMGYRLAPLDSGSQEESGNREERELLRAVALSGFAAANVMLLSVSVWSGLVSDMGPATRVMMHWISALIALPTVVIAGRPFFRSAVGALRSGHLNMDVPISLGVTLAAGMSLAETMRGGEHVYFDAAVTLLFFLLIGRYLDLRIRGKARSAAENLMAMRASSATVIDPDGSQRRVAAAQVEPGMLVAVAAGERIPVDGTVEQGQSDVDTALVTGESVPRTVTAGTEVFAGTLNLNGALRVRVTSTEDSTLLAEIVNLMEAAEQGRARYQRLADRVARAYSPVVHILAAGTFLGWLWIGALDWQLSLMIAVAVLIITCPCALGLAVPAVQVAAVDRLLRKGILVKAADGLERLAQADVVVFDKTGTLTLGQPELIKGLEVSPQRLQLAAGMAAASKHPLARALYRAAKAQGPVPTLPQTVSETPGMGLSVQMNGSELRLGNRVWCGIGEGAQDASDGSDLDMELWLASEGEPPVAFRFRDELRPDARQSIEALKERGLAVELLSGDRPGPVRQVAETLGIETWHAECRPDAKIARLKALSAQGKRVLMVGDGLNDAPALAEAFVSISPADASAVSQTAADLIFQGDSLDALVETHSVAGSARRLVLQNFALAFSYNAIAVPFAVAGYVTPLVAAVAMSASSIVVTVNSLRLYAMKRHTAPEAPRQKSASTGVQPTPPVSGSQAAS</sequence>
<feature type="transmembrane region" description="Helical" evidence="15">
    <location>
        <begin position="403"/>
        <end position="428"/>
    </location>
</feature>
<evidence type="ECO:0000256" key="11">
    <source>
        <dbReference type="ARBA" id="ARBA00022967"/>
    </source>
</evidence>
<evidence type="ECO:0000256" key="6">
    <source>
        <dbReference type="ARBA" id="ARBA00022692"/>
    </source>
</evidence>
<keyword evidence="12 15" id="KW-1133">Transmembrane helix</keyword>
<protein>
    <submittedName>
        <fullName evidence="18">Cadmium-translocating P-type ATPase</fullName>
        <ecNumber evidence="18">3.6.3.3</ecNumber>
    </submittedName>
</protein>
<dbReference type="InterPro" id="IPR059000">
    <property type="entry name" value="ATPase_P-type_domA"/>
</dbReference>
<dbReference type="Pfam" id="PF00702">
    <property type="entry name" value="Hydrolase"/>
    <property type="match status" value="1"/>
</dbReference>
<dbReference type="GO" id="GO:0005524">
    <property type="term" value="F:ATP binding"/>
    <property type="evidence" value="ECO:0007669"/>
    <property type="project" value="UniProtKB-UniRule"/>
</dbReference>
<dbReference type="GO" id="GO:0055070">
    <property type="term" value="P:copper ion homeostasis"/>
    <property type="evidence" value="ECO:0007669"/>
    <property type="project" value="TreeGrafter"/>
</dbReference>
<keyword evidence="3" id="KW-0813">Transport</keyword>
<dbReference type="InterPro" id="IPR023299">
    <property type="entry name" value="ATPase_P-typ_cyto_dom_N"/>
</dbReference>
<dbReference type="GO" id="GO:0005886">
    <property type="term" value="C:plasma membrane"/>
    <property type="evidence" value="ECO:0007669"/>
    <property type="project" value="UniProtKB-SubCell"/>
</dbReference>
<dbReference type="InterPro" id="IPR023298">
    <property type="entry name" value="ATPase_P-typ_TM_dom_sf"/>
</dbReference>
<feature type="domain" description="HMA" evidence="17">
    <location>
        <begin position="41"/>
        <end position="107"/>
    </location>
</feature>
<evidence type="ECO:0000256" key="1">
    <source>
        <dbReference type="ARBA" id="ARBA00004651"/>
    </source>
</evidence>
<dbReference type="InterPro" id="IPR018303">
    <property type="entry name" value="ATPase_P-typ_P_site"/>
</dbReference>
<keyword evidence="4 15" id="KW-1003">Cell membrane</keyword>
<dbReference type="AlphaFoldDB" id="A0A545ST18"/>
<evidence type="ECO:0000256" key="12">
    <source>
        <dbReference type="ARBA" id="ARBA00022989"/>
    </source>
</evidence>
<dbReference type="SUPFAM" id="SSF81653">
    <property type="entry name" value="Calcium ATPase, transduction domain A"/>
    <property type="match status" value="1"/>
</dbReference>
<comment type="caution">
    <text evidence="18">The sequence shown here is derived from an EMBL/GenBank/DDBJ whole genome shotgun (WGS) entry which is preliminary data.</text>
</comment>
<evidence type="ECO:0000256" key="15">
    <source>
        <dbReference type="RuleBase" id="RU362081"/>
    </source>
</evidence>
<dbReference type="InterPro" id="IPR001757">
    <property type="entry name" value="P_typ_ATPase"/>
</dbReference>
<evidence type="ECO:0000256" key="16">
    <source>
        <dbReference type="SAM" id="MobiDB-lite"/>
    </source>
</evidence>
<keyword evidence="14 15" id="KW-0472">Membrane</keyword>
<keyword evidence="6 15" id="KW-0812">Transmembrane</keyword>
<proteinExistence type="inferred from homology"/>
<reference evidence="18 19" key="1">
    <citation type="submission" date="2019-06" db="EMBL/GenBank/DDBJ databases">
        <title>Whole genome sequence for Rhodospirillaceae sp. R148.</title>
        <authorList>
            <person name="Wang G."/>
        </authorList>
    </citation>
    <scope>NUCLEOTIDE SEQUENCE [LARGE SCALE GENOMIC DNA]</scope>
    <source>
        <strain evidence="18 19">R148</strain>
    </source>
</reference>
<evidence type="ECO:0000256" key="13">
    <source>
        <dbReference type="ARBA" id="ARBA00023065"/>
    </source>
</evidence>
<feature type="transmembrane region" description="Helical" evidence="15">
    <location>
        <begin position="162"/>
        <end position="182"/>
    </location>
</feature>
<dbReference type="InterPro" id="IPR006121">
    <property type="entry name" value="HMA_dom"/>
</dbReference>
<evidence type="ECO:0000313" key="18">
    <source>
        <dbReference type="EMBL" id="TQV68099.1"/>
    </source>
</evidence>
<evidence type="ECO:0000256" key="10">
    <source>
        <dbReference type="ARBA" id="ARBA00022842"/>
    </source>
</evidence>
<dbReference type="Pfam" id="PF00403">
    <property type="entry name" value="HMA"/>
    <property type="match status" value="1"/>
</dbReference>
<dbReference type="InterPro" id="IPR023214">
    <property type="entry name" value="HAD_sf"/>
</dbReference>
<dbReference type="InterPro" id="IPR008250">
    <property type="entry name" value="ATPase_P-typ_transduc_dom_A_sf"/>
</dbReference>
<dbReference type="GO" id="GO:0016887">
    <property type="term" value="F:ATP hydrolysis activity"/>
    <property type="evidence" value="ECO:0007669"/>
    <property type="project" value="InterPro"/>
</dbReference>
<keyword evidence="10" id="KW-0460">Magnesium</keyword>
<dbReference type="GO" id="GO:0005507">
    <property type="term" value="F:copper ion binding"/>
    <property type="evidence" value="ECO:0007669"/>
    <property type="project" value="TreeGrafter"/>
</dbReference>
<dbReference type="PRINTS" id="PR00119">
    <property type="entry name" value="CATATPASE"/>
</dbReference>
<evidence type="ECO:0000256" key="14">
    <source>
        <dbReference type="ARBA" id="ARBA00023136"/>
    </source>
</evidence>
<dbReference type="NCBIfam" id="TIGR01525">
    <property type="entry name" value="ATPase-IB_hvy"/>
    <property type="match status" value="1"/>
</dbReference>
<dbReference type="CDD" id="cd00371">
    <property type="entry name" value="HMA"/>
    <property type="match status" value="1"/>
</dbReference>
<keyword evidence="7 15" id="KW-0479">Metal-binding</keyword>
<dbReference type="SUPFAM" id="SSF81665">
    <property type="entry name" value="Calcium ATPase, transmembrane domain M"/>
    <property type="match status" value="1"/>
</dbReference>
<dbReference type="NCBIfam" id="TIGR01494">
    <property type="entry name" value="ATPase_P-type"/>
    <property type="match status" value="1"/>
</dbReference>
<keyword evidence="19" id="KW-1185">Reference proteome</keyword>
<feature type="transmembrane region" description="Helical" evidence="15">
    <location>
        <begin position="128"/>
        <end position="150"/>
    </location>
</feature>
<organism evidence="18 19">
    <name type="scientific">Denitrobaculum tricleocarpae</name>
    <dbReference type="NCBI Taxonomy" id="2591009"/>
    <lineage>
        <taxon>Bacteria</taxon>
        <taxon>Pseudomonadati</taxon>
        <taxon>Pseudomonadota</taxon>
        <taxon>Alphaproteobacteria</taxon>
        <taxon>Rhodospirillales</taxon>
        <taxon>Rhodospirillaceae</taxon>
        <taxon>Denitrobaculum</taxon>
    </lineage>
</organism>
<dbReference type="OrthoDB" id="9760802at2"/>
<dbReference type="InterPro" id="IPR036163">
    <property type="entry name" value="HMA_dom_sf"/>
</dbReference>
<evidence type="ECO:0000256" key="7">
    <source>
        <dbReference type="ARBA" id="ARBA00022723"/>
    </source>
</evidence>
<dbReference type="PROSITE" id="PS00154">
    <property type="entry name" value="ATPASE_E1_E2"/>
    <property type="match status" value="1"/>
</dbReference>
<accession>A0A545ST18</accession>
<feature type="region of interest" description="Disordered" evidence="16">
    <location>
        <begin position="757"/>
        <end position="784"/>
    </location>
</feature>
<dbReference type="PANTHER" id="PTHR43520">
    <property type="entry name" value="ATP7, ISOFORM B"/>
    <property type="match status" value="1"/>
</dbReference>
<gene>
    <name evidence="18" type="primary">cadA</name>
    <name evidence="18" type="ORF">FKG95_29185</name>
</gene>
<dbReference type="NCBIfam" id="TIGR01511">
    <property type="entry name" value="ATPase-IB1_Cu"/>
    <property type="match status" value="1"/>
</dbReference>
<evidence type="ECO:0000259" key="17">
    <source>
        <dbReference type="PROSITE" id="PS50846"/>
    </source>
</evidence>
<dbReference type="EMBL" id="VHSH01000024">
    <property type="protein sequence ID" value="TQV68099.1"/>
    <property type="molecule type" value="Genomic_DNA"/>
</dbReference>
<dbReference type="InterPro" id="IPR027256">
    <property type="entry name" value="P-typ_ATPase_IB"/>
</dbReference>
<dbReference type="NCBIfam" id="TIGR01512">
    <property type="entry name" value="ATPase-IB2_Cd"/>
    <property type="match status" value="1"/>
</dbReference>